<gene>
    <name evidence="1" type="ORF">Q604_UNBC11430G0001</name>
</gene>
<organism evidence="1">
    <name type="scientific">human gut metagenome</name>
    <dbReference type="NCBI Taxonomy" id="408170"/>
    <lineage>
        <taxon>unclassified sequences</taxon>
        <taxon>metagenomes</taxon>
        <taxon>organismal metagenomes</taxon>
    </lineage>
</organism>
<dbReference type="AlphaFoldDB" id="W1XUU8"/>
<protein>
    <submittedName>
        <fullName evidence="1">Uncharacterized protein</fullName>
    </submittedName>
</protein>
<dbReference type="EMBL" id="AZMM01011430">
    <property type="protein sequence ID" value="ETJ34143.1"/>
    <property type="molecule type" value="Genomic_DNA"/>
</dbReference>
<dbReference type="Gene3D" id="1.20.5.340">
    <property type="match status" value="1"/>
</dbReference>
<proteinExistence type="predicted"/>
<reference evidence="1" key="1">
    <citation type="submission" date="2013-12" db="EMBL/GenBank/DDBJ databases">
        <title>A Varibaculum cambriense genome reconstructed from a premature infant gut community with otherwise low bacterial novelty that shifts toward anaerobic metabolism during the third week of life.</title>
        <authorList>
            <person name="Brown C.T."/>
            <person name="Sharon I."/>
            <person name="Thomas B.C."/>
            <person name="Castelle C.J."/>
            <person name="Morowitz M.J."/>
            <person name="Banfield J.F."/>
        </authorList>
    </citation>
    <scope>NUCLEOTIDE SEQUENCE</scope>
</reference>
<name>W1XUU8_9ZZZZ</name>
<comment type="caution">
    <text evidence="1">The sequence shown here is derived from an EMBL/GenBank/DDBJ whole genome shotgun (WGS) entry which is preliminary data.</text>
</comment>
<sequence>MINFNVINNNINNVNAKTEVNAKAITDNSKRIDANSARISNNEKAINELKGHVGTQITNIENTITNKINE</sequence>
<accession>W1XUU8</accession>
<evidence type="ECO:0000313" key="1">
    <source>
        <dbReference type="EMBL" id="ETJ34143.1"/>
    </source>
</evidence>
<feature type="non-terminal residue" evidence="1">
    <location>
        <position position="70"/>
    </location>
</feature>